<reference evidence="1 2" key="1">
    <citation type="submission" date="2016-11" db="EMBL/GenBank/DDBJ databases">
        <authorList>
            <person name="Jaros S."/>
            <person name="Januszkiewicz K."/>
            <person name="Wedrychowicz H."/>
        </authorList>
    </citation>
    <scope>NUCLEOTIDE SEQUENCE [LARGE SCALE GENOMIC DNA]</scope>
    <source>
        <strain evidence="1 2">GAS138</strain>
    </source>
</reference>
<gene>
    <name evidence="1" type="ORF">SAMN05443248_7852</name>
</gene>
<proteinExistence type="predicted"/>
<dbReference type="AlphaFoldDB" id="A0A1M5Y2W8"/>
<dbReference type="RefSeq" id="WP_172842786.1">
    <property type="nucleotide sequence ID" value="NZ_LT670817.1"/>
</dbReference>
<organism evidence="1 2">
    <name type="scientific">Bradyrhizobium erythrophlei</name>
    <dbReference type="NCBI Taxonomy" id="1437360"/>
    <lineage>
        <taxon>Bacteria</taxon>
        <taxon>Pseudomonadati</taxon>
        <taxon>Pseudomonadota</taxon>
        <taxon>Alphaproteobacteria</taxon>
        <taxon>Hyphomicrobiales</taxon>
        <taxon>Nitrobacteraceae</taxon>
        <taxon>Bradyrhizobium</taxon>
    </lineage>
</organism>
<sequence length="73" mass="8694">MSRKWNHWGYYVMATRQSVYPPSWRWRIVRRGEPMGVRIEGGGFTTHETARLAGRRALTEFLEQLELESLRID</sequence>
<dbReference type="Proteomes" id="UP000189796">
    <property type="component" value="Chromosome I"/>
</dbReference>
<accession>A0A1M5Y2W8</accession>
<dbReference type="EMBL" id="LT670817">
    <property type="protein sequence ID" value="SHI06144.1"/>
    <property type="molecule type" value="Genomic_DNA"/>
</dbReference>
<protein>
    <submittedName>
        <fullName evidence="1">Uncharacterized protein</fullName>
    </submittedName>
</protein>
<evidence type="ECO:0000313" key="1">
    <source>
        <dbReference type="EMBL" id="SHI06144.1"/>
    </source>
</evidence>
<evidence type="ECO:0000313" key="2">
    <source>
        <dbReference type="Proteomes" id="UP000189796"/>
    </source>
</evidence>
<name>A0A1M5Y2W8_9BRAD</name>